<dbReference type="Proteomes" id="UP000313359">
    <property type="component" value="Unassembled WGS sequence"/>
</dbReference>
<dbReference type="OrthoDB" id="10530015at2759"/>
<feature type="region of interest" description="Disordered" evidence="1">
    <location>
        <begin position="1"/>
        <end position="21"/>
    </location>
</feature>
<dbReference type="EMBL" id="ML122253">
    <property type="protein sequence ID" value="RPD64592.1"/>
    <property type="molecule type" value="Genomic_DNA"/>
</dbReference>
<protein>
    <recommendedName>
        <fullName evidence="4">F-box domain-containing protein</fullName>
    </recommendedName>
</protein>
<name>A0A5C2SLG8_9APHY</name>
<dbReference type="AlphaFoldDB" id="A0A5C2SLG8"/>
<evidence type="ECO:0000313" key="2">
    <source>
        <dbReference type="EMBL" id="RPD64592.1"/>
    </source>
</evidence>
<sequence>MKSFGQELVNHRKPSRCGSTAKMPTSITMNLDVLLAIMGFVVAMPADIAPHPRCTIASMMRANRALYHEGAKVLLSGEVRLGTEKPRNVSSFAECCLAENGIRLAYVRRLVLTARFYTTTSPAALSTLLPKFPNLIKVREGAAEYWGVLHNLRSPLRELVWVCREGLDPIQSLFFWLSHYAPTLETLHLAGVDLFYERRRLEPRFLKVSNLILDITILDAASFDISDLVACHNIKRLTTTTASHSFTKYYHRYNAFEYARRHNRKTAARDDRSAWASLMEVRTDVVTAWAFGLSCKVERLWLQVHHHDDIERPLPEVLADLRPTTLYLEFHMTGPFREPLHSPAVRRALVQAARNHAPELSVVDVGLYVDIGSVDADLQNVLQAFAGLKVESFRLIILGFDDPRHGRVAATKDDTTLAALRVLNPKAIVQDILNAIPCVHKAAFEVRDLPEYSADIDLDMVSDV</sequence>
<keyword evidence="3" id="KW-1185">Reference proteome</keyword>
<evidence type="ECO:0008006" key="4">
    <source>
        <dbReference type="Google" id="ProtNLM"/>
    </source>
</evidence>
<organism evidence="2 3">
    <name type="scientific">Lentinus tigrinus ALCF2SS1-6</name>
    <dbReference type="NCBI Taxonomy" id="1328759"/>
    <lineage>
        <taxon>Eukaryota</taxon>
        <taxon>Fungi</taxon>
        <taxon>Dikarya</taxon>
        <taxon>Basidiomycota</taxon>
        <taxon>Agaricomycotina</taxon>
        <taxon>Agaricomycetes</taxon>
        <taxon>Polyporales</taxon>
        <taxon>Polyporaceae</taxon>
        <taxon>Lentinus</taxon>
    </lineage>
</organism>
<evidence type="ECO:0000313" key="3">
    <source>
        <dbReference type="Proteomes" id="UP000313359"/>
    </source>
</evidence>
<accession>A0A5C2SLG8</accession>
<reference evidence="2" key="1">
    <citation type="journal article" date="2018" name="Genome Biol. Evol.">
        <title>Genomics and development of Lentinus tigrinus, a white-rot wood-decaying mushroom with dimorphic fruiting bodies.</title>
        <authorList>
            <person name="Wu B."/>
            <person name="Xu Z."/>
            <person name="Knudson A."/>
            <person name="Carlson A."/>
            <person name="Chen N."/>
            <person name="Kovaka S."/>
            <person name="LaButti K."/>
            <person name="Lipzen A."/>
            <person name="Pennachio C."/>
            <person name="Riley R."/>
            <person name="Schakwitz W."/>
            <person name="Umezawa K."/>
            <person name="Ohm R.A."/>
            <person name="Grigoriev I.V."/>
            <person name="Nagy L.G."/>
            <person name="Gibbons J."/>
            <person name="Hibbett D."/>
        </authorList>
    </citation>
    <scope>NUCLEOTIDE SEQUENCE [LARGE SCALE GENOMIC DNA]</scope>
    <source>
        <strain evidence="2">ALCF2SS1-6</strain>
    </source>
</reference>
<gene>
    <name evidence="2" type="ORF">L227DRAFT_649797</name>
</gene>
<proteinExistence type="predicted"/>
<evidence type="ECO:0000256" key="1">
    <source>
        <dbReference type="SAM" id="MobiDB-lite"/>
    </source>
</evidence>